<feature type="region of interest" description="Disordered" evidence="1">
    <location>
        <begin position="28"/>
        <end position="48"/>
    </location>
</feature>
<evidence type="ECO:0000313" key="2">
    <source>
        <dbReference type="EMBL" id="EFY85398.1"/>
    </source>
</evidence>
<name>E9EF82_METAQ</name>
<dbReference type="RefSeq" id="XP_007814870.1">
    <property type="nucleotide sequence ID" value="XM_007816679.1"/>
</dbReference>
<proteinExistence type="predicted"/>
<protein>
    <submittedName>
        <fullName evidence="2">Uncharacterized protein</fullName>
    </submittedName>
</protein>
<accession>E9EF82</accession>
<dbReference type="KEGG" id="maw:19252841"/>
<evidence type="ECO:0000313" key="3">
    <source>
        <dbReference type="Proteomes" id="UP000002499"/>
    </source>
</evidence>
<dbReference type="EMBL" id="GL698578">
    <property type="protein sequence ID" value="EFY85398.1"/>
    <property type="molecule type" value="Genomic_DNA"/>
</dbReference>
<dbReference type="InParanoid" id="E9EF82"/>
<feature type="region of interest" description="Disordered" evidence="1">
    <location>
        <begin position="99"/>
        <end position="123"/>
    </location>
</feature>
<evidence type="ECO:0000256" key="1">
    <source>
        <dbReference type="SAM" id="MobiDB-lite"/>
    </source>
</evidence>
<dbReference type="GeneID" id="19252841"/>
<sequence length="153" mass="16080">MSDKKSQSLVPVIVGVAKFAAGVYADVKKTKNGDKASQQTSNMSSKDMKEAIPAVVDAINQFADAKTNNGDKTTKQTSTKSSDHMTEFISSLAAAATTLSSTGAEDGDKTTERSGSRPKTEMVKKSIKFGARVAGIWAAQQSNASQEASKKAK</sequence>
<feature type="compositionally biased region" description="Basic and acidic residues" evidence="1">
    <location>
        <begin position="106"/>
        <end position="123"/>
    </location>
</feature>
<dbReference type="OrthoDB" id="10328308at2759"/>
<keyword evidence="3" id="KW-1185">Reference proteome</keyword>
<organism evidence="3">
    <name type="scientific">Metarhizium acridum (strain CQMa 102)</name>
    <dbReference type="NCBI Taxonomy" id="655827"/>
    <lineage>
        <taxon>Eukaryota</taxon>
        <taxon>Fungi</taxon>
        <taxon>Dikarya</taxon>
        <taxon>Ascomycota</taxon>
        <taxon>Pezizomycotina</taxon>
        <taxon>Sordariomycetes</taxon>
        <taxon>Hypocreomycetidae</taxon>
        <taxon>Hypocreales</taxon>
        <taxon>Clavicipitaceae</taxon>
        <taxon>Metarhizium</taxon>
    </lineage>
</organism>
<dbReference type="AlphaFoldDB" id="E9EF82"/>
<feature type="region of interest" description="Disordered" evidence="1">
    <location>
        <begin position="63"/>
        <end position="84"/>
    </location>
</feature>
<gene>
    <name evidence="2" type="ORF">MAC_08530</name>
</gene>
<dbReference type="Proteomes" id="UP000002499">
    <property type="component" value="Unassembled WGS sequence"/>
</dbReference>
<reference evidence="2 3" key="1">
    <citation type="journal article" date="2011" name="PLoS Genet.">
        <title>Genome sequencing and comparative transcriptomics of the model entomopathogenic fungi Metarhizium anisopliae and M. acridum.</title>
        <authorList>
            <person name="Gao Q."/>
            <person name="Jin K."/>
            <person name="Ying S.H."/>
            <person name="Zhang Y."/>
            <person name="Xiao G."/>
            <person name="Shang Y."/>
            <person name="Duan Z."/>
            <person name="Hu X."/>
            <person name="Xie X.Q."/>
            <person name="Zhou G."/>
            <person name="Peng G."/>
            <person name="Luo Z."/>
            <person name="Huang W."/>
            <person name="Wang B."/>
            <person name="Fang W."/>
            <person name="Wang S."/>
            <person name="Zhong Y."/>
            <person name="Ma L.J."/>
            <person name="St Leger R.J."/>
            <person name="Zhao G.P."/>
            <person name="Pei Y."/>
            <person name="Feng M.G."/>
            <person name="Xia Y."/>
            <person name="Wang C."/>
        </authorList>
    </citation>
    <scope>NUCLEOTIDE SEQUENCE [LARGE SCALE GENOMIC DNA]</scope>
    <source>
        <strain evidence="2 3">CQMa 102</strain>
    </source>
</reference>
<feature type="compositionally biased region" description="Polar residues" evidence="1">
    <location>
        <begin position="35"/>
        <end position="45"/>
    </location>
</feature>
<dbReference type="HOGENOM" id="CLU_1687052_0_0_1"/>
<dbReference type="eggNOG" id="ENOG502T51G">
    <property type="taxonomic scope" value="Eukaryota"/>
</dbReference>